<reference evidence="1" key="2">
    <citation type="submission" date="2013-05" db="EMBL/GenBank/DDBJ databases">
        <authorList>
            <person name="Carter J.-M."/>
            <person name="Baker S.C."/>
            <person name="Pink R."/>
            <person name="Carter D.R.F."/>
            <person name="Collins A."/>
            <person name="Tomlin J."/>
            <person name="Gibbs M."/>
            <person name="Breuker C.J."/>
        </authorList>
    </citation>
    <scope>NUCLEOTIDE SEQUENCE</scope>
    <source>
        <tissue evidence="1">Ovary</tissue>
    </source>
</reference>
<sequence>MAWRNVFVGRVVATAEAFHQTRQNCEIINFQISSPGIESLPLKPVFKSCSCSLSKFYILFEKFLWHGLNDEKMRKYNFEVPLNFN</sequence>
<dbReference type="EMBL" id="GAIX01006819">
    <property type="protein sequence ID" value="JAA85741.1"/>
    <property type="molecule type" value="Transcribed_RNA"/>
</dbReference>
<name>S4P2N1_9NEOP</name>
<dbReference type="AlphaFoldDB" id="S4P2N1"/>
<proteinExistence type="predicted"/>
<protein>
    <submittedName>
        <fullName evidence="1">Uncharacterized protein</fullName>
    </submittedName>
</protein>
<organism evidence="1">
    <name type="scientific">Pararge aegeria</name>
    <name type="common">speckled wood butterfly</name>
    <dbReference type="NCBI Taxonomy" id="116150"/>
    <lineage>
        <taxon>Eukaryota</taxon>
        <taxon>Metazoa</taxon>
        <taxon>Ecdysozoa</taxon>
        <taxon>Arthropoda</taxon>
        <taxon>Hexapoda</taxon>
        <taxon>Insecta</taxon>
        <taxon>Pterygota</taxon>
        <taxon>Neoptera</taxon>
        <taxon>Endopterygota</taxon>
        <taxon>Lepidoptera</taxon>
        <taxon>Glossata</taxon>
        <taxon>Ditrysia</taxon>
        <taxon>Papilionoidea</taxon>
        <taxon>Nymphalidae</taxon>
        <taxon>Satyrinae</taxon>
        <taxon>Satyrini</taxon>
        <taxon>Parargina</taxon>
        <taxon>Pararge</taxon>
    </lineage>
</organism>
<reference evidence="1" key="1">
    <citation type="journal article" date="2013" name="BMC Genomics">
        <title>Unscrambling butterfly oogenesis.</title>
        <authorList>
            <person name="Carter J.M."/>
            <person name="Baker S.C."/>
            <person name="Pink R."/>
            <person name="Carter D.R."/>
            <person name="Collins A."/>
            <person name="Tomlin J."/>
            <person name="Gibbs M."/>
            <person name="Breuker C.J."/>
        </authorList>
    </citation>
    <scope>NUCLEOTIDE SEQUENCE</scope>
    <source>
        <tissue evidence="1">Ovary</tissue>
    </source>
</reference>
<accession>S4P2N1</accession>
<evidence type="ECO:0000313" key="1">
    <source>
        <dbReference type="EMBL" id="JAA85741.1"/>
    </source>
</evidence>